<evidence type="ECO:0000313" key="5">
    <source>
        <dbReference type="Proteomes" id="UP000177515"/>
    </source>
</evidence>
<dbReference type="InterPro" id="IPR000871">
    <property type="entry name" value="Beta-lactam_class-A"/>
</dbReference>
<sequence length="308" mass="31795">MDGDAFPLGARLPGRAMLRARVEAGLAPLLAATPARVALSLRLRDGSIVLERAASCAMPSASLVKVPILLAMLEQVGQDRLRLAQEMSLAGIERVGGTGILAQLPSVRQLTLAELARLMIVLSDNVATNALIALLGFDAVNGWCERAGLAQTRLQRRMMDAAARAAGRDNFTSAGDTAAALGWLLRGDTLPAPLRAFGLALLADQRERAHFGAALPAAARLANKTGQLPGLRHDAGILTVGDQSVVLAVLADGFTDPRTARELQGGDGAALLAGVARAVALALEAEPEGDPCDPCDTGNADNAGQGGR</sequence>
<evidence type="ECO:0000256" key="2">
    <source>
        <dbReference type="SAM" id="MobiDB-lite"/>
    </source>
</evidence>
<dbReference type="Gene3D" id="3.40.710.10">
    <property type="entry name" value="DD-peptidase/beta-lactamase superfamily"/>
    <property type="match status" value="1"/>
</dbReference>
<evidence type="ECO:0000256" key="1">
    <source>
        <dbReference type="ARBA" id="ARBA00001526"/>
    </source>
</evidence>
<dbReference type="PANTHER" id="PTHR35333:SF4">
    <property type="entry name" value="SLR0121 PROTEIN"/>
    <property type="match status" value="1"/>
</dbReference>
<accession>A0ABM6FFP1</accession>
<protein>
    <submittedName>
        <fullName evidence="4">Serine hydrolase</fullName>
    </submittedName>
</protein>
<feature type="region of interest" description="Disordered" evidence="2">
    <location>
        <begin position="286"/>
        <end position="308"/>
    </location>
</feature>
<feature type="domain" description="Beta-lactamase class A catalytic" evidence="3">
    <location>
        <begin position="45"/>
        <end position="250"/>
    </location>
</feature>
<gene>
    <name evidence="4" type="ORF">BKK80_24395</name>
</gene>
<name>A0ABM6FFP1_9BURK</name>
<comment type="catalytic activity">
    <reaction evidence="1">
        <text>a beta-lactam + H2O = a substituted beta-amino acid</text>
        <dbReference type="Rhea" id="RHEA:20401"/>
        <dbReference type="ChEBI" id="CHEBI:15377"/>
        <dbReference type="ChEBI" id="CHEBI:35627"/>
        <dbReference type="ChEBI" id="CHEBI:140347"/>
        <dbReference type="EC" id="3.5.2.6"/>
    </reaction>
</comment>
<organism evidence="4 5">
    <name type="scientific">Cupriavidus malaysiensis</name>
    <dbReference type="NCBI Taxonomy" id="367825"/>
    <lineage>
        <taxon>Bacteria</taxon>
        <taxon>Pseudomonadati</taxon>
        <taxon>Pseudomonadota</taxon>
        <taxon>Betaproteobacteria</taxon>
        <taxon>Burkholderiales</taxon>
        <taxon>Burkholderiaceae</taxon>
        <taxon>Cupriavidus</taxon>
    </lineage>
</organism>
<evidence type="ECO:0000259" key="3">
    <source>
        <dbReference type="Pfam" id="PF13354"/>
    </source>
</evidence>
<dbReference type="SUPFAM" id="SSF56601">
    <property type="entry name" value="beta-lactamase/transpeptidase-like"/>
    <property type="match status" value="1"/>
</dbReference>
<dbReference type="InterPro" id="IPR012338">
    <property type="entry name" value="Beta-lactam/transpept-like"/>
</dbReference>
<proteinExistence type="predicted"/>
<dbReference type="GO" id="GO:0016787">
    <property type="term" value="F:hydrolase activity"/>
    <property type="evidence" value="ECO:0007669"/>
    <property type="project" value="UniProtKB-KW"/>
</dbReference>
<keyword evidence="4" id="KW-0378">Hydrolase</keyword>
<dbReference type="Pfam" id="PF13354">
    <property type="entry name" value="Beta-lactamase2"/>
    <property type="match status" value="1"/>
</dbReference>
<dbReference type="EMBL" id="CP017755">
    <property type="protein sequence ID" value="AOZ10761.1"/>
    <property type="molecule type" value="Genomic_DNA"/>
</dbReference>
<dbReference type="Proteomes" id="UP000177515">
    <property type="component" value="Chromosome 2"/>
</dbReference>
<evidence type="ECO:0000313" key="4">
    <source>
        <dbReference type="EMBL" id="AOZ10761.1"/>
    </source>
</evidence>
<dbReference type="PANTHER" id="PTHR35333">
    <property type="entry name" value="BETA-LACTAMASE"/>
    <property type="match status" value="1"/>
</dbReference>
<reference evidence="4 5" key="1">
    <citation type="submission" date="2016-10" db="EMBL/GenBank/DDBJ databases">
        <title>Complete genome sequences of three Cupriavidus strains isolated from various Malaysian environments.</title>
        <authorList>
            <person name="Abdullah A.A.-A."/>
            <person name="Shafie N.A.H."/>
            <person name="Lau N.S."/>
        </authorList>
    </citation>
    <scope>NUCLEOTIDE SEQUENCE [LARGE SCALE GENOMIC DNA]</scope>
    <source>
        <strain evidence="4 5">USMAA1020</strain>
    </source>
</reference>
<dbReference type="InterPro" id="IPR045155">
    <property type="entry name" value="Beta-lactam_cat"/>
</dbReference>
<keyword evidence="5" id="KW-1185">Reference proteome</keyword>